<dbReference type="AlphaFoldDB" id="A0A8E2JQK6"/>
<evidence type="ECO:0000313" key="3">
    <source>
        <dbReference type="Proteomes" id="UP000250140"/>
    </source>
</evidence>
<proteinExistence type="predicted"/>
<dbReference type="OrthoDB" id="3641178at2759"/>
<accession>A0A8E2JQK6</accession>
<dbReference type="EMBL" id="KV750189">
    <property type="protein sequence ID" value="OCL05883.1"/>
    <property type="molecule type" value="Genomic_DNA"/>
</dbReference>
<organism evidence="2 3">
    <name type="scientific">Glonium stellatum</name>
    <dbReference type="NCBI Taxonomy" id="574774"/>
    <lineage>
        <taxon>Eukaryota</taxon>
        <taxon>Fungi</taxon>
        <taxon>Dikarya</taxon>
        <taxon>Ascomycota</taxon>
        <taxon>Pezizomycotina</taxon>
        <taxon>Dothideomycetes</taxon>
        <taxon>Pleosporomycetidae</taxon>
        <taxon>Gloniales</taxon>
        <taxon>Gloniaceae</taxon>
        <taxon>Glonium</taxon>
    </lineage>
</organism>
<feature type="compositionally biased region" description="Low complexity" evidence="1">
    <location>
        <begin position="118"/>
        <end position="157"/>
    </location>
</feature>
<evidence type="ECO:0000313" key="2">
    <source>
        <dbReference type="EMBL" id="OCL05883.1"/>
    </source>
</evidence>
<feature type="region of interest" description="Disordered" evidence="1">
    <location>
        <begin position="100"/>
        <end position="165"/>
    </location>
</feature>
<feature type="region of interest" description="Disordered" evidence="1">
    <location>
        <begin position="227"/>
        <end position="251"/>
    </location>
</feature>
<evidence type="ECO:0000256" key="1">
    <source>
        <dbReference type="SAM" id="MobiDB-lite"/>
    </source>
</evidence>
<gene>
    <name evidence="2" type="ORF">AOQ84DRAFT_379161</name>
</gene>
<feature type="compositionally biased region" description="Basic and acidic residues" evidence="1">
    <location>
        <begin position="100"/>
        <end position="110"/>
    </location>
</feature>
<protein>
    <submittedName>
        <fullName evidence="2">Uncharacterized protein</fullName>
    </submittedName>
</protein>
<sequence length="296" mass="32582">MAAGSQTTYAEQKSELLEVKNLLLNRQHKQCVSRCEELLTELSRDIHIHTASLNFYMALAHDSVARNMPYDSPYRLHTLEQAEKHYVAALTALTPAFKSSDNDKAIREDSDHSDDEGSLTSSSPRSCRSSLSSHRSSMSSNSTRRTSVSDSGSESGSPPKKTVRFCTSPAHVIVTDGAGSPQHSPDACAALGSSKDGHVERYNAHLTDFTNMLRSHIASVRYLKTAPLPTQSDRSKSRDYNPASRARAASQGLRGGMRTTVLELQAWRKGQGDLPPRAKFDNSRYEDLCRQALAEL</sequence>
<keyword evidence="3" id="KW-1185">Reference proteome</keyword>
<dbReference type="Proteomes" id="UP000250140">
    <property type="component" value="Unassembled WGS sequence"/>
</dbReference>
<name>A0A8E2JQK6_9PEZI</name>
<reference evidence="2 3" key="1">
    <citation type="journal article" date="2016" name="Nat. Commun.">
        <title>Ectomycorrhizal ecology is imprinted in the genome of the dominant symbiotic fungus Cenococcum geophilum.</title>
        <authorList>
            <consortium name="DOE Joint Genome Institute"/>
            <person name="Peter M."/>
            <person name="Kohler A."/>
            <person name="Ohm R.A."/>
            <person name="Kuo A."/>
            <person name="Krutzmann J."/>
            <person name="Morin E."/>
            <person name="Arend M."/>
            <person name="Barry K.W."/>
            <person name="Binder M."/>
            <person name="Choi C."/>
            <person name="Clum A."/>
            <person name="Copeland A."/>
            <person name="Grisel N."/>
            <person name="Haridas S."/>
            <person name="Kipfer T."/>
            <person name="LaButti K."/>
            <person name="Lindquist E."/>
            <person name="Lipzen A."/>
            <person name="Maire R."/>
            <person name="Meier B."/>
            <person name="Mihaltcheva S."/>
            <person name="Molinier V."/>
            <person name="Murat C."/>
            <person name="Poggeler S."/>
            <person name="Quandt C.A."/>
            <person name="Sperisen C."/>
            <person name="Tritt A."/>
            <person name="Tisserant E."/>
            <person name="Crous P.W."/>
            <person name="Henrissat B."/>
            <person name="Nehls U."/>
            <person name="Egli S."/>
            <person name="Spatafora J.W."/>
            <person name="Grigoriev I.V."/>
            <person name="Martin F.M."/>
        </authorList>
    </citation>
    <scope>NUCLEOTIDE SEQUENCE [LARGE SCALE GENOMIC DNA]</scope>
    <source>
        <strain evidence="2 3">CBS 207.34</strain>
    </source>
</reference>